<gene>
    <name evidence="1" type="ORF">BZM27_12525</name>
</gene>
<protein>
    <submittedName>
        <fullName evidence="1">Uncharacterized protein</fullName>
    </submittedName>
</protein>
<sequence length="59" mass="6731">MAPEGHADAIDVYAREKTINGTHEYLLMTVPRGLDAVKAVHSGRELLLRERFEDQQPKR</sequence>
<reference evidence="1 2" key="1">
    <citation type="submission" date="2017-02" db="EMBL/GenBank/DDBJ databases">
        <title>Paraburkholderia sophoroidis sp. nov. and Paraburkholderia steynii sp. nov. rhizobial symbionts of the fynbos legume Hypocalyptus sophoroides.</title>
        <authorList>
            <person name="Steenkamp E.T."/>
            <person name="Beukes C.W."/>
            <person name="Van Zyl E."/>
            <person name="Avontuur J."/>
            <person name="Chan W.Y."/>
            <person name="Hassen A."/>
            <person name="Palmer M."/>
            <person name="Mthombeni L."/>
            <person name="Phalane F."/>
            <person name="Sereme K."/>
            <person name="Venter S.N."/>
        </authorList>
    </citation>
    <scope>NUCLEOTIDE SEQUENCE [LARGE SCALE GENOMIC DNA]</scope>
    <source>
        <strain evidence="1 2">HC1.1ba</strain>
    </source>
</reference>
<dbReference type="Proteomes" id="UP000294200">
    <property type="component" value="Unassembled WGS sequence"/>
</dbReference>
<dbReference type="AlphaFoldDB" id="A0A4R0XDP1"/>
<accession>A0A4R0XDP1</accession>
<organism evidence="1 2">
    <name type="scientific">Paraburkholderia steynii</name>
    <dbReference type="NCBI Taxonomy" id="1245441"/>
    <lineage>
        <taxon>Bacteria</taxon>
        <taxon>Pseudomonadati</taxon>
        <taxon>Pseudomonadota</taxon>
        <taxon>Betaproteobacteria</taxon>
        <taxon>Burkholderiales</taxon>
        <taxon>Burkholderiaceae</taxon>
        <taxon>Paraburkholderia</taxon>
    </lineage>
</organism>
<dbReference type="EMBL" id="MWML01000036">
    <property type="protein sequence ID" value="TCG08354.1"/>
    <property type="molecule type" value="Genomic_DNA"/>
</dbReference>
<keyword evidence="2" id="KW-1185">Reference proteome</keyword>
<proteinExistence type="predicted"/>
<evidence type="ECO:0000313" key="1">
    <source>
        <dbReference type="EMBL" id="TCG08354.1"/>
    </source>
</evidence>
<comment type="caution">
    <text evidence="1">The sequence shown here is derived from an EMBL/GenBank/DDBJ whole genome shotgun (WGS) entry which is preliminary data.</text>
</comment>
<name>A0A4R0XDP1_9BURK</name>
<evidence type="ECO:0000313" key="2">
    <source>
        <dbReference type="Proteomes" id="UP000294200"/>
    </source>
</evidence>